<dbReference type="KEGG" id="cgv:CGLAU_04825"/>
<dbReference type="InterPro" id="IPR014465">
    <property type="entry name" value="UCP012622"/>
</dbReference>
<reference evidence="2 3" key="1">
    <citation type="submission" date="2016-12" db="EMBL/GenBank/DDBJ databases">
        <authorList>
            <person name="Song W.-J."/>
            <person name="Kurnit D.M."/>
        </authorList>
    </citation>
    <scope>NUCLEOTIDE SEQUENCE [LARGE SCALE GENOMIC DNA]</scope>
    <source>
        <strain evidence="2 3">DSM 30827</strain>
    </source>
</reference>
<dbReference type="InterPro" id="IPR007295">
    <property type="entry name" value="DUF402"/>
</dbReference>
<dbReference type="SUPFAM" id="SSF159234">
    <property type="entry name" value="FomD-like"/>
    <property type="match status" value="1"/>
</dbReference>
<evidence type="ECO:0000259" key="1">
    <source>
        <dbReference type="Pfam" id="PF04167"/>
    </source>
</evidence>
<accession>A0A1Q2HVR5</accession>
<dbReference type="EMBL" id="CP019688">
    <property type="protein sequence ID" value="AQQ14939.1"/>
    <property type="molecule type" value="Genomic_DNA"/>
</dbReference>
<dbReference type="InterPro" id="IPR035930">
    <property type="entry name" value="FomD-like_sf"/>
</dbReference>
<name>A0A1Q2HVR5_9CORY</name>
<gene>
    <name evidence="2" type="ORF">CGLAU_04825</name>
</gene>
<dbReference type="AlphaFoldDB" id="A0A1Q2HVR5"/>
<feature type="domain" description="DUF402" evidence="1">
    <location>
        <begin position="33"/>
        <end position="160"/>
    </location>
</feature>
<protein>
    <recommendedName>
        <fullName evidence="1">DUF402 domain-containing protein</fullName>
    </recommendedName>
</protein>
<evidence type="ECO:0000313" key="3">
    <source>
        <dbReference type="Proteomes" id="UP000217209"/>
    </source>
</evidence>
<dbReference type="PIRSF" id="PIRSF012622">
    <property type="entry name" value="UCP012622"/>
    <property type="match status" value="1"/>
</dbReference>
<dbReference type="Gene3D" id="2.40.380.10">
    <property type="entry name" value="FomD-like"/>
    <property type="match status" value="1"/>
</dbReference>
<dbReference type="Proteomes" id="UP000217209">
    <property type="component" value="Chromosome"/>
</dbReference>
<keyword evidence="3" id="KW-1185">Reference proteome</keyword>
<evidence type="ECO:0000313" key="2">
    <source>
        <dbReference type="EMBL" id="AQQ14939.1"/>
    </source>
</evidence>
<sequence>MHTTNEEHMNADLHPVKQETFDTTSKTNIDPKGYLREVDTFRVTEFGLYMARGANHPRFGYLESWLLPTLGLRANIFHFREGVQMEQDFYFDIADIDVEGDVWTTRDLYVDLVSNTGNPIDVLDIDELAAATSAGLITAEEAEKAIDATLNAVEGITRHGDDAMEWLRALGIELTWAEEVELAPVG</sequence>
<dbReference type="Pfam" id="PF04167">
    <property type="entry name" value="DUF402"/>
    <property type="match status" value="1"/>
</dbReference>
<proteinExistence type="predicted"/>
<organism evidence="2 3">
    <name type="scientific">Corynebacterium glaucum</name>
    <dbReference type="NCBI Taxonomy" id="187491"/>
    <lineage>
        <taxon>Bacteria</taxon>
        <taxon>Bacillati</taxon>
        <taxon>Actinomycetota</taxon>
        <taxon>Actinomycetes</taxon>
        <taxon>Mycobacteriales</taxon>
        <taxon>Corynebacteriaceae</taxon>
        <taxon>Corynebacterium</taxon>
    </lineage>
</organism>